<feature type="compositionally biased region" description="Low complexity" evidence="1">
    <location>
        <begin position="286"/>
        <end position="296"/>
    </location>
</feature>
<organism evidence="3 4">
    <name type="scientific">Coccomyxa viridis</name>
    <dbReference type="NCBI Taxonomy" id="1274662"/>
    <lineage>
        <taxon>Eukaryota</taxon>
        <taxon>Viridiplantae</taxon>
        <taxon>Chlorophyta</taxon>
        <taxon>core chlorophytes</taxon>
        <taxon>Trebouxiophyceae</taxon>
        <taxon>Trebouxiophyceae incertae sedis</taxon>
        <taxon>Coccomyxaceae</taxon>
        <taxon>Coccomyxa</taxon>
    </lineage>
</organism>
<dbReference type="PROSITE" id="PS51645">
    <property type="entry name" value="PHR_CRY_ALPHA_BETA"/>
    <property type="match status" value="1"/>
</dbReference>
<dbReference type="Gene3D" id="3.40.50.1820">
    <property type="entry name" value="alpha/beta hydrolase"/>
    <property type="match status" value="1"/>
</dbReference>
<keyword evidence="4" id="KW-1185">Reference proteome</keyword>
<protein>
    <submittedName>
        <fullName evidence="3">G3196 protein</fullName>
    </submittedName>
</protein>
<dbReference type="PANTHER" id="PTHR47832">
    <property type="entry name" value="DNA PHOTOLYASE"/>
    <property type="match status" value="1"/>
</dbReference>
<gene>
    <name evidence="3" type="primary">g3196</name>
    <name evidence="3" type="ORF">VP750_LOCUS2731</name>
</gene>
<dbReference type="InterPro" id="IPR000073">
    <property type="entry name" value="AB_hydrolase_1"/>
</dbReference>
<dbReference type="SUPFAM" id="SSF52425">
    <property type="entry name" value="Cryptochrome/photolyase, N-terminal domain"/>
    <property type="match status" value="1"/>
</dbReference>
<evidence type="ECO:0000313" key="4">
    <source>
        <dbReference type="Proteomes" id="UP001497392"/>
    </source>
</evidence>
<feature type="domain" description="Photolyase/cryptochrome alpha/beta" evidence="2">
    <location>
        <begin position="51"/>
        <end position="184"/>
    </location>
</feature>
<dbReference type="InterPro" id="IPR000639">
    <property type="entry name" value="Epox_hydrolase-like"/>
</dbReference>
<dbReference type="InterPro" id="IPR006050">
    <property type="entry name" value="DNA_photolyase_N"/>
</dbReference>
<dbReference type="Pfam" id="PF00875">
    <property type="entry name" value="DNA_photolyase"/>
    <property type="match status" value="1"/>
</dbReference>
<sequence>MGRLPWHAGHSLRREFHTGHRSLCPSVATVRPRRHIHRHPRAELTPGRNQKATIVWLKHDLRLDDHPGFTQASEQASAIIPAFCMDPRLYVHLQRTPNGIEGLLGSLGALQGSLLERGSNLVVRCGALPEVLGQLVLESGAAEIVAEEEVEYRWLRAMHEATSGLPGSMNVTTWKTSLFQDEPYVDNYREFRRQRGPPISPLEAPETLPGIPEGVDPGQLPTAEMLRESLAAADHAALHPEVREEAQGISAGWPAGSPGLAYQLTQGGEAAALPAYRDYLQCRLQSGSSAEPSGRSSDGRSQGMQQAVELHETAAAPLGSFPAIFSQAMSLGLLSKRRVYQEAMQVLRNEQGSLRSLIGGKALIPAKAAIAAAEAADFHWHIARADRERRLQGNTGYPRHWRWRGFMTDFCSRTPAEEGADEIPGAPAILLVHGFGAFGEQWRGQLSTLAKAGYQVYAPTIPGFGRSEKPALAYSQTLWLDFLREFVVEVVRRPVVVVGNSIGGFISASLAAACPRIVKGLVLVNSAGKIVPNYTPEAGGKSGNGKTGPPALVADVVSWGIFNFLERSVAKTLVRLYPMSPAMADQWLVQEISRGACDPGALGVFRSVFYLPPPRPLNHLVQDLYGGPCMVLQGAMDPLNDARARAAALDAACSNVEVQLIAGGHCPHDEVPMEFNAALLRFLPGAVGLNISPGGTSEELALSSTAADAGIR</sequence>
<feature type="region of interest" description="Disordered" evidence="1">
    <location>
        <begin position="286"/>
        <end position="305"/>
    </location>
</feature>
<dbReference type="InterPro" id="IPR029058">
    <property type="entry name" value="AB_hydrolase_fold"/>
</dbReference>
<name>A0ABP1FU50_9CHLO</name>
<reference evidence="3 4" key="1">
    <citation type="submission" date="2024-06" db="EMBL/GenBank/DDBJ databases">
        <authorList>
            <person name="Kraege A."/>
            <person name="Thomma B."/>
        </authorList>
    </citation>
    <scope>NUCLEOTIDE SEQUENCE [LARGE SCALE GENOMIC DNA]</scope>
</reference>
<dbReference type="Gene3D" id="3.40.50.620">
    <property type="entry name" value="HUPs"/>
    <property type="match status" value="1"/>
</dbReference>
<evidence type="ECO:0000313" key="3">
    <source>
        <dbReference type="EMBL" id="CAL5221072.1"/>
    </source>
</evidence>
<dbReference type="SUPFAM" id="SSF53474">
    <property type="entry name" value="alpha/beta-Hydrolases"/>
    <property type="match status" value="1"/>
</dbReference>
<proteinExistence type="predicted"/>
<dbReference type="Proteomes" id="UP001497392">
    <property type="component" value="Unassembled WGS sequence"/>
</dbReference>
<dbReference type="Gene3D" id="1.25.40.80">
    <property type="match status" value="1"/>
</dbReference>
<dbReference type="PRINTS" id="PR00412">
    <property type="entry name" value="EPOXHYDRLASE"/>
</dbReference>
<evidence type="ECO:0000256" key="1">
    <source>
        <dbReference type="SAM" id="MobiDB-lite"/>
    </source>
</evidence>
<dbReference type="InterPro" id="IPR014729">
    <property type="entry name" value="Rossmann-like_a/b/a_fold"/>
</dbReference>
<evidence type="ECO:0000259" key="2">
    <source>
        <dbReference type="PROSITE" id="PS51645"/>
    </source>
</evidence>
<dbReference type="InterPro" id="IPR036155">
    <property type="entry name" value="Crypto/Photolyase_N_sf"/>
</dbReference>
<dbReference type="EMBL" id="CAXHTA020000004">
    <property type="protein sequence ID" value="CAL5221072.1"/>
    <property type="molecule type" value="Genomic_DNA"/>
</dbReference>
<dbReference type="PANTHER" id="PTHR47832:SF1">
    <property type="entry name" value="DNA PHOTOLYASE"/>
    <property type="match status" value="1"/>
</dbReference>
<comment type="caution">
    <text evidence="3">The sequence shown here is derived from an EMBL/GenBank/DDBJ whole genome shotgun (WGS) entry which is preliminary data.</text>
</comment>
<accession>A0ABP1FU50</accession>
<dbReference type="PRINTS" id="PR00111">
    <property type="entry name" value="ABHYDROLASE"/>
</dbReference>
<dbReference type="Pfam" id="PF12697">
    <property type="entry name" value="Abhydrolase_6"/>
    <property type="match status" value="1"/>
</dbReference>